<organism evidence="1 2">
    <name type="scientific">Cylicocyclus nassatus</name>
    <name type="common">Nematode worm</name>
    <dbReference type="NCBI Taxonomy" id="53992"/>
    <lineage>
        <taxon>Eukaryota</taxon>
        <taxon>Metazoa</taxon>
        <taxon>Ecdysozoa</taxon>
        <taxon>Nematoda</taxon>
        <taxon>Chromadorea</taxon>
        <taxon>Rhabditida</taxon>
        <taxon>Rhabditina</taxon>
        <taxon>Rhabditomorpha</taxon>
        <taxon>Strongyloidea</taxon>
        <taxon>Strongylidae</taxon>
        <taxon>Cylicocyclus</taxon>
    </lineage>
</organism>
<sequence>MDNDQADECPICLEVSRTIPLTGAMVRIVADITMCRQTIEEFLTYQVSIKMDDEGDDECPICLEAFRSPTRSDLECIFRSSATVRPCTSSTSYCCVFHEIIRA</sequence>
<keyword evidence="2" id="KW-1185">Reference proteome</keyword>
<evidence type="ECO:0008006" key="3">
    <source>
        <dbReference type="Google" id="ProtNLM"/>
    </source>
</evidence>
<protein>
    <recommendedName>
        <fullName evidence="3">Zinc finger protein</fullName>
    </recommendedName>
</protein>
<evidence type="ECO:0000313" key="2">
    <source>
        <dbReference type="Proteomes" id="UP001176961"/>
    </source>
</evidence>
<dbReference type="EMBL" id="CATQJL010000326">
    <property type="protein sequence ID" value="CAJ0610279.1"/>
    <property type="molecule type" value="Genomic_DNA"/>
</dbReference>
<dbReference type="Proteomes" id="UP001176961">
    <property type="component" value="Unassembled WGS sequence"/>
</dbReference>
<reference evidence="1" key="1">
    <citation type="submission" date="2023-07" db="EMBL/GenBank/DDBJ databases">
        <authorList>
            <consortium name="CYATHOMIX"/>
        </authorList>
    </citation>
    <scope>NUCLEOTIDE SEQUENCE</scope>
    <source>
        <strain evidence="1">N/A</strain>
    </source>
</reference>
<proteinExistence type="predicted"/>
<dbReference type="AlphaFoldDB" id="A0AA36MEH5"/>
<name>A0AA36MEH5_CYLNA</name>
<accession>A0AA36MEH5</accession>
<comment type="caution">
    <text evidence="1">The sequence shown here is derived from an EMBL/GenBank/DDBJ whole genome shotgun (WGS) entry which is preliminary data.</text>
</comment>
<evidence type="ECO:0000313" key="1">
    <source>
        <dbReference type="EMBL" id="CAJ0610279.1"/>
    </source>
</evidence>
<gene>
    <name evidence="1" type="ORF">CYNAS_LOCUS22262</name>
</gene>